<evidence type="ECO:0000256" key="4">
    <source>
        <dbReference type="SAM" id="SignalP"/>
    </source>
</evidence>
<organism evidence="8 9">
    <name type="scientific">Flagellimonas meridianipacifica</name>
    <dbReference type="NCBI Taxonomy" id="1080225"/>
    <lineage>
        <taxon>Bacteria</taxon>
        <taxon>Pseudomonadati</taxon>
        <taxon>Bacteroidota</taxon>
        <taxon>Flavobacteriia</taxon>
        <taxon>Flavobacteriales</taxon>
        <taxon>Flavobacteriaceae</taxon>
        <taxon>Flagellimonas</taxon>
    </lineage>
</organism>
<gene>
    <name evidence="8" type="ORF">CLV81_0121</name>
</gene>
<accession>A0A2T0MEX9</accession>
<evidence type="ECO:0000256" key="3">
    <source>
        <dbReference type="ARBA" id="ARBA00023008"/>
    </source>
</evidence>
<comment type="caution">
    <text evidence="8">The sequence shown here is derived from an EMBL/GenBank/DDBJ whole genome shotgun (WGS) entry which is preliminary data.</text>
</comment>
<evidence type="ECO:0000259" key="5">
    <source>
        <dbReference type="Pfam" id="PF00394"/>
    </source>
</evidence>
<dbReference type="GO" id="GO:0005507">
    <property type="term" value="F:copper ion binding"/>
    <property type="evidence" value="ECO:0007669"/>
    <property type="project" value="InterPro"/>
</dbReference>
<evidence type="ECO:0008006" key="10">
    <source>
        <dbReference type="Google" id="ProtNLM"/>
    </source>
</evidence>
<proteinExistence type="predicted"/>
<evidence type="ECO:0000259" key="6">
    <source>
        <dbReference type="Pfam" id="PF07731"/>
    </source>
</evidence>
<dbReference type="CDD" id="cd13896">
    <property type="entry name" value="CuRO_3_CopA"/>
    <property type="match status" value="1"/>
</dbReference>
<keyword evidence="2" id="KW-0560">Oxidoreductase</keyword>
<evidence type="ECO:0000256" key="2">
    <source>
        <dbReference type="ARBA" id="ARBA00023002"/>
    </source>
</evidence>
<dbReference type="InterPro" id="IPR008972">
    <property type="entry name" value="Cupredoxin"/>
</dbReference>
<dbReference type="Proteomes" id="UP000237640">
    <property type="component" value="Unassembled WGS sequence"/>
</dbReference>
<dbReference type="PROSITE" id="PS00079">
    <property type="entry name" value="MULTICOPPER_OXIDASE1"/>
    <property type="match status" value="1"/>
</dbReference>
<feature type="domain" description="Plastocyanin-like" evidence="5">
    <location>
        <begin position="172"/>
        <end position="316"/>
    </location>
</feature>
<feature type="signal peptide" evidence="4">
    <location>
        <begin position="1"/>
        <end position="29"/>
    </location>
</feature>
<dbReference type="Gene3D" id="2.60.40.420">
    <property type="entry name" value="Cupredoxins - blue copper proteins"/>
    <property type="match status" value="3"/>
</dbReference>
<dbReference type="PANTHER" id="PTHR11709:SF394">
    <property type="entry name" value="FI03373P-RELATED"/>
    <property type="match status" value="1"/>
</dbReference>
<dbReference type="PROSITE" id="PS00080">
    <property type="entry name" value="MULTICOPPER_OXIDASE2"/>
    <property type="match status" value="1"/>
</dbReference>
<evidence type="ECO:0000313" key="9">
    <source>
        <dbReference type="Proteomes" id="UP000237640"/>
    </source>
</evidence>
<dbReference type="InterPro" id="IPR045087">
    <property type="entry name" value="Cu-oxidase_fam"/>
</dbReference>
<reference evidence="8 9" key="1">
    <citation type="submission" date="2018-03" db="EMBL/GenBank/DDBJ databases">
        <title>Genomic Encyclopedia of Archaeal and Bacterial Type Strains, Phase II (KMG-II): from individual species to whole genera.</title>
        <authorList>
            <person name="Goeker M."/>
        </authorList>
    </citation>
    <scope>NUCLEOTIDE SEQUENCE [LARGE SCALE GENOMIC DNA]</scope>
    <source>
        <strain evidence="8 9">DSM 25027</strain>
    </source>
</reference>
<evidence type="ECO:0000259" key="7">
    <source>
        <dbReference type="Pfam" id="PF07732"/>
    </source>
</evidence>
<protein>
    <recommendedName>
        <fullName evidence="10">CopA family copper-resistance protein</fullName>
    </recommendedName>
</protein>
<keyword evidence="1" id="KW-0479">Metal-binding</keyword>
<keyword evidence="9" id="KW-1185">Reference proteome</keyword>
<dbReference type="InterPro" id="IPR011707">
    <property type="entry name" value="Cu-oxidase-like_N"/>
</dbReference>
<sequence>MNLKIEMKNMLRKITMSMGLLISSSGIIAQVGTNGQDRKEEGRPIKEYNLTIEENKMMLGGVTANAMTINGGIPGPVLEFNEGDLAIINVTNKMAVETSVHWHGLILPNFYDGVPYLNTPPIEPGGTFQYRIPINQSGTYWYHSHTMLQEQKGVYGSIIIRPKEKTLEYDKDLVVLLSDWTNEKPLNVLRNLKRGNEWYQVKKGTAIPLSGVISEGAFGAQLKFWRDRMEGADISDIYYPAFLTNGKSLAEYPEFKPGEKVRLRFINASASTYYWMDFGGGNPMVVSSDGIDVEPVSKSRFLFGIAETYDVIVTIPDGTLEVTATTQDGSGSTSLRLGQGTLYPAKRMERPDKVAMMKQMAKMDMKMGAPAMAGNKKKNTPKYLMQKYGMKMNMKDGQMQMGMLDKMSMNNGQMDDKMKMEDQKPMDMNKNHMHMETDKKMDGMAGMKKDTMSMKSTQPSHEMDGHMGHDMSMMQKDTASFDYSTRKTYFNYDFLKAKENTTYKADLLINDILLNLTGNMQRYVWSMNGVPLSETDNIKIKGGEVTRITLNNLTMMHHPMHLHGHFFRVINENGERSPLKHTVNVPPMQKVVIEFYNEEYGDWIFHCHVLYHMMGGMARVFSYDTPRDVRMKDFPAQNLVDETDHYYSWGLLRAGSNFNELFFMSSNIRNGFGLRAEFDYDRNLEAEVNYDRYLNDWVRLYVGVNTETELPNSFDEFNTVGLVGVKYFSPYRFNIDVSMDHQLRPRVRLDREILLFPRIFLEGEYEYRADFGWVNDLGDSSYESETQWLVGVSYILSRNFSLQGNYNNRYGWGGGLLVRF</sequence>
<keyword evidence="3" id="KW-0186">Copper</keyword>
<dbReference type="PANTHER" id="PTHR11709">
    <property type="entry name" value="MULTI-COPPER OXIDASE"/>
    <property type="match status" value="1"/>
</dbReference>
<dbReference type="InterPro" id="IPR011706">
    <property type="entry name" value="Cu-oxidase_C"/>
</dbReference>
<dbReference type="Pfam" id="PF00394">
    <property type="entry name" value="Cu-oxidase"/>
    <property type="match status" value="1"/>
</dbReference>
<dbReference type="GO" id="GO:0016491">
    <property type="term" value="F:oxidoreductase activity"/>
    <property type="evidence" value="ECO:0007669"/>
    <property type="project" value="UniProtKB-KW"/>
</dbReference>
<dbReference type="AlphaFoldDB" id="A0A2T0MEX9"/>
<feature type="domain" description="Plastocyanin-like" evidence="6">
    <location>
        <begin position="512"/>
        <end position="624"/>
    </location>
</feature>
<evidence type="ECO:0000256" key="1">
    <source>
        <dbReference type="ARBA" id="ARBA00022723"/>
    </source>
</evidence>
<dbReference type="InterPro" id="IPR002355">
    <property type="entry name" value="Cu_oxidase_Cu_BS"/>
</dbReference>
<dbReference type="InterPro" id="IPR033138">
    <property type="entry name" value="Cu_oxidase_CS"/>
</dbReference>
<name>A0A2T0MEX9_9FLAO</name>
<feature type="chain" id="PRO_5015584691" description="CopA family copper-resistance protein" evidence="4">
    <location>
        <begin position="30"/>
        <end position="820"/>
    </location>
</feature>
<keyword evidence="4" id="KW-0732">Signal</keyword>
<dbReference type="Pfam" id="PF07732">
    <property type="entry name" value="Cu-oxidase_3"/>
    <property type="match status" value="1"/>
</dbReference>
<feature type="domain" description="Plastocyanin-like" evidence="7">
    <location>
        <begin position="56"/>
        <end position="164"/>
    </location>
</feature>
<evidence type="ECO:0000313" key="8">
    <source>
        <dbReference type="EMBL" id="PRX56129.1"/>
    </source>
</evidence>
<dbReference type="InterPro" id="IPR034279">
    <property type="entry name" value="CuRO_3_CopA"/>
</dbReference>
<dbReference type="SUPFAM" id="SSF49503">
    <property type="entry name" value="Cupredoxins"/>
    <property type="match status" value="3"/>
</dbReference>
<dbReference type="EMBL" id="PVYX01000001">
    <property type="protein sequence ID" value="PRX56129.1"/>
    <property type="molecule type" value="Genomic_DNA"/>
</dbReference>
<dbReference type="InterPro" id="IPR001117">
    <property type="entry name" value="Cu-oxidase_2nd"/>
</dbReference>
<dbReference type="Pfam" id="PF07731">
    <property type="entry name" value="Cu-oxidase_2"/>
    <property type="match status" value="1"/>
</dbReference>